<comment type="caution">
    <text evidence="2">The sequence shown here is derived from an EMBL/GenBank/DDBJ whole genome shotgun (WGS) entry which is preliminary data.</text>
</comment>
<organism evidence="2 3">
    <name type="scientific">Camellia sinensis var. sinensis</name>
    <name type="common">China tea</name>
    <dbReference type="NCBI Taxonomy" id="542762"/>
    <lineage>
        <taxon>Eukaryota</taxon>
        <taxon>Viridiplantae</taxon>
        <taxon>Streptophyta</taxon>
        <taxon>Embryophyta</taxon>
        <taxon>Tracheophyta</taxon>
        <taxon>Spermatophyta</taxon>
        <taxon>Magnoliopsida</taxon>
        <taxon>eudicotyledons</taxon>
        <taxon>Gunneridae</taxon>
        <taxon>Pentapetalae</taxon>
        <taxon>asterids</taxon>
        <taxon>Ericales</taxon>
        <taxon>Theaceae</taxon>
        <taxon>Camellia</taxon>
    </lineage>
</organism>
<keyword evidence="1" id="KW-0812">Transmembrane</keyword>
<dbReference type="Proteomes" id="UP000306102">
    <property type="component" value="Unassembled WGS sequence"/>
</dbReference>
<dbReference type="InterPro" id="IPR032675">
    <property type="entry name" value="LRR_dom_sf"/>
</dbReference>
<evidence type="ECO:0000313" key="2">
    <source>
        <dbReference type="EMBL" id="THG11872.1"/>
    </source>
</evidence>
<sequence length="227" mass="24770">MNLGKLCFCRSDSKADNKMVNNWGFKVFILLLRILILEFAILLGMGTDSIEGLFLDMHVLGEDNCSMTSFGVNNAKRPRFEELSDKSLLADQGNSLKRHCFGSLVSLSLSNCNLSNDDLMKSLGSLSVLQDLNLSENPISSLLESVKGLNVLQSLSDCEKLVEVQGMFKLEPIGNAGAEMINNLGLVDLESMGSLGVELLNNMISTRKKGPGNALKICNFISTFILI</sequence>
<accession>A0A4S4E756</accession>
<keyword evidence="3" id="KW-1185">Reference proteome</keyword>
<reference evidence="2 3" key="1">
    <citation type="journal article" date="2018" name="Proc. Natl. Acad. Sci. U.S.A.">
        <title>Draft genome sequence of Camellia sinensis var. sinensis provides insights into the evolution of the tea genome and tea quality.</title>
        <authorList>
            <person name="Wei C."/>
            <person name="Yang H."/>
            <person name="Wang S."/>
            <person name="Zhao J."/>
            <person name="Liu C."/>
            <person name="Gao L."/>
            <person name="Xia E."/>
            <person name="Lu Y."/>
            <person name="Tai Y."/>
            <person name="She G."/>
            <person name="Sun J."/>
            <person name="Cao H."/>
            <person name="Tong W."/>
            <person name="Gao Q."/>
            <person name="Li Y."/>
            <person name="Deng W."/>
            <person name="Jiang X."/>
            <person name="Wang W."/>
            <person name="Chen Q."/>
            <person name="Zhang S."/>
            <person name="Li H."/>
            <person name="Wu J."/>
            <person name="Wang P."/>
            <person name="Li P."/>
            <person name="Shi C."/>
            <person name="Zheng F."/>
            <person name="Jian J."/>
            <person name="Huang B."/>
            <person name="Shan D."/>
            <person name="Shi M."/>
            <person name="Fang C."/>
            <person name="Yue Y."/>
            <person name="Li F."/>
            <person name="Li D."/>
            <person name="Wei S."/>
            <person name="Han B."/>
            <person name="Jiang C."/>
            <person name="Yin Y."/>
            <person name="Xia T."/>
            <person name="Zhang Z."/>
            <person name="Bennetzen J.L."/>
            <person name="Zhao S."/>
            <person name="Wan X."/>
        </authorList>
    </citation>
    <scope>NUCLEOTIDE SEQUENCE [LARGE SCALE GENOMIC DNA]</scope>
    <source>
        <strain evidence="3">cv. Shuchazao</strain>
        <tissue evidence="2">Leaf</tissue>
    </source>
</reference>
<proteinExistence type="predicted"/>
<keyword evidence="1" id="KW-0472">Membrane</keyword>
<evidence type="ECO:0000313" key="3">
    <source>
        <dbReference type="Proteomes" id="UP000306102"/>
    </source>
</evidence>
<dbReference type="AlphaFoldDB" id="A0A4S4E756"/>
<feature type="transmembrane region" description="Helical" evidence="1">
    <location>
        <begin position="23"/>
        <end position="45"/>
    </location>
</feature>
<keyword evidence="1" id="KW-1133">Transmembrane helix</keyword>
<dbReference type="Gene3D" id="3.80.10.10">
    <property type="entry name" value="Ribonuclease Inhibitor"/>
    <property type="match status" value="1"/>
</dbReference>
<protein>
    <submittedName>
        <fullName evidence="2">Uncharacterized protein</fullName>
    </submittedName>
</protein>
<dbReference type="EMBL" id="SDRB02006989">
    <property type="protein sequence ID" value="THG11872.1"/>
    <property type="molecule type" value="Genomic_DNA"/>
</dbReference>
<evidence type="ECO:0000256" key="1">
    <source>
        <dbReference type="SAM" id="Phobius"/>
    </source>
</evidence>
<dbReference type="SUPFAM" id="SSF52047">
    <property type="entry name" value="RNI-like"/>
    <property type="match status" value="1"/>
</dbReference>
<name>A0A4S4E756_CAMSN</name>
<gene>
    <name evidence="2" type="ORF">TEA_000427</name>
</gene>